<dbReference type="GeneID" id="130460983"/>
<gene>
    <name evidence="3" type="primary">LOC130460983</name>
</gene>
<dbReference type="RefSeq" id="XP_056684809.1">
    <property type="nucleotide sequence ID" value="XM_056828831.1"/>
</dbReference>
<name>A0ABM3QN83_SPIOL</name>
<organism evidence="2 3">
    <name type="scientific">Spinacia oleracea</name>
    <name type="common">Spinach</name>
    <dbReference type="NCBI Taxonomy" id="3562"/>
    <lineage>
        <taxon>Eukaryota</taxon>
        <taxon>Viridiplantae</taxon>
        <taxon>Streptophyta</taxon>
        <taxon>Embryophyta</taxon>
        <taxon>Tracheophyta</taxon>
        <taxon>Spermatophyta</taxon>
        <taxon>Magnoliopsida</taxon>
        <taxon>eudicotyledons</taxon>
        <taxon>Gunneridae</taxon>
        <taxon>Pentapetalae</taxon>
        <taxon>Caryophyllales</taxon>
        <taxon>Chenopodiaceae</taxon>
        <taxon>Chenopodioideae</taxon>
        <taxon>Anserineae</taxon>
        <taxon>Spinacia</taxon>
    </lineage>
</organism>
<evidence type="ECO:0008006" key="4">
    <source>
        <dbReference type="Google" id="ProtNLM"/>
    </source>
</evidence>
<sequence length="105" mass="12261">MFILLDSLKKWRTALVHEEARHRLLASQCGDQHFAELEKLRAENAGRLLQIDQNFSQMEDLSEKIMDKEAEFSHLETQFKELEVQLEAARKEVASQRVFSTSRPC</sequence>
<proteinExistence type="predicted"/>
<protein>
    <recommendedName>
        <fullName evidence="4">RING-type E3 ubiquitin transferase</fullName>
    </recommendedName>
</protein>
<evidence type="ECO:0000313" key="2">
    <source>
        <dbReference type="Proteomes" id="UP000813463"/>
    </source>
</evidence>
<dbReference type="Proteomes" id="UP000813463">
    <property type="component" value="Chromosome 5"/>
</dbReference>
<evidence type="ECO:0000256" key="1">
    <source>
        <dbReference type="SAM" id="Coils"/>
    </source>
</evidence>
<accession>A0ABM3QN83</accession>
<keyword evidence="1" id="KW-0175">Coiled coil</keyword>
<reference evidence="2" key="1">
    <citation type="journal article" date="2021" name="Nat. Commun.">
        <title>Genomic analyses provide insights into spinach domestication and the genetic basis of agronomic traits.</title>
        <authorList>
            <person name="Cai X."/>
            <person name="Sun X."/>
            <person name="Xu C."/>
            <person name="Sun H."/>
            <person name="Wang X."/>
            <person name="Ge C."/>
            <person name="Zhang Z."/>
            <person name="Wang Q."/>
            <person name="Fei Z."/>
            <person name="Jiao C."/>
            <person name="Wang Q."/>
        </authorList>
    </citation>
    <scope>NUCLEOTIDE SEQUENCE [LARGE SCALE GENOMIC DNA]</scope>
    <source>
        <strain evidence="2">cv. Varoflay</strain>
    </source>
</reference>
<reference evidence="3" key="2">
    <citation type="submission" date="2025-08" db="UniProtKB">
        <authorList>
            <consortium name="RefSeq"/>
        </authorList>
    </citation>
    <scope>IDENTIFICATION</scope>
    <source>
        <tissue evidence="3">Leaf</tissue>
    </source>
</reference>
<feature type="coiled-coil region" evidence="1">
    <location>
        <begin position="51"/>
        <end position="92"/>
    </location>
</feature>
<evidence type="ECO:0000313" key="3">
    <source>
        <dbReference type="RefSeq" id="XP_056684809.1"/>
    </source>
</evidence>
<keyword evidence="2" id="KW-1185">Reference proteome</keyword>